<proteinExistence type="predicted"/>
<gene>
    <name evidence="2" type="ORF">GCM10011394_01350</name>
</gene>
<organism evidence="2 3">
    <name type="scientific">Luteimonas terricola</name>
    <dbReference type="NCBI Taxonomy" id="645597"/>
    <lineage>
        <taxon>Bacteria</taxon>
        <taxon>Pseudomonadati</taxon>
        <taxon>Pseudomonadota</taxon>
        <taxon>Gammaproteobacteria</taxon>
        <taxon>Lysobacterales</taxon>
        <taxon>Lysobacteraceae</taxon>
        <taxon>Luteimonas</taxon>
    </lineage>
</organism>
<sequence length="191" mass="20604">MATAPDDGFLRTRRLVLRGLRPGDVFDLQRLGRDPRVARALLDAPVDDIASAGALIETARRVQGERPGLGLWRADDARGFIGFFSLMAELAPGEVEIGTRLLPRAWGRGYALEGGAALCGHAFDTLGLPALVGLCDPANRSVPPLLGRLGFKSDGMVEQFGKPALRMRLQRADWCGIRRRRGQSGATDDAT</sequence>
<accession>A0ABQ2E5T9</accession>
<dbReference type="Gene3D" id="3.40.630.30">
    <property type="match status" value="1"/>
</dbReference>
<dbReference type="EMBL" id="BMME01000001">
    <property type="protein sequence ID" value="GGJ96292.1"/>
    <property type="molecule type" value="Genomic_DNA"/>
</dbReference>
<name>A0ABQ2E5T9_9GAMM</name>
<dbReference type="RefSeq" id="WP_165942352.1">
    <property type="nucleotide sequence ID" value="NZ_BMME01000001.1"/>
</dbReference>
<evidence type="ECO:0000313" key="3">
    <source>
        <dbReference type="Proteomes" id="UP000599009"/>
    </source>
</evidence>
<feature type="domain" description="N-acetyltransferase" evidence="1">
    <location>
        <begin position="14"/>
        <end position="152"/>
    </location>
</feature>
<dbReference type="PANTHER" id="PTHR43792">
    <property type="entry name" value="GNAT FAMILY, PUTATIVE (AFU_ORTHOLOGUE AFUA_3G00765)-RELATED-RELATED"/>
    <property type="match status" value="1"/>
</dbReference>
<reference evidence="3" key="1">
    <citation type="journal article" date="2019" name="Int. J. Syst. Evol. Microbiol.">
        <title>The Global Catalogue of Microorganisms (GCM) 10K type strain sequencing project: providing services to taxonomists for standard genome sequencing and annotation.</title>
        <authorList>
            <consortium name="The Broad Institute Genomics Platform"/>
            <consortium name="The Broad Institute Genome Sequencing Center for Infectious Disease"/>
            <person name="Wu L."/>
            <person name="Ma J."/>
        </authorList>
    </citation>
    <scope>NUCLEOTIDE SEQUENCE [LARGE SCALE GENOMIC DNA]</scope>
    <source>
        <strain evidence="3">CGMCC 1.8985</strain>
    </source>
</reference>
<comment type="caution">
    <text evidence="2">The sequence shown here is derived from an EMBL/GenBank/DDBJ whole genome shotgun (WGS) entry which is preliminary data.</text>
</comment>
<dbReference type="InterPro" id="IPR016181">
    <property type="entry name" value="Acyl_CoA_acyltransferase"/>
</dbReference>
<dbReference type="InterPro" id="IPR051531">
    <property type="entry name" value="N-acetyltransferase"/>
</dbReference>
<dbReference type="SUPFAM" id="SSF55729">
    <property type="entry name" value="Acyl-CoA N-acyltransferases (Nat)"/>
    <property type="match status" value="1"/>
</dbReference>
<dbReference type="InterPro" id="IPR000182">
    <property type="entry name" value="GNAT_dom"/>
</dbReference>
<evidence type="ECO:0000259" key="1">
    <source>
        <dbReference type="Pfam" id="PF13302"/>
    </source>
</evidence>
<dbReference type="Proteomes" id="UP000599009">
    <property type="component" value="Unassembled WGS sequence"/>
</dbReference>
<dbReference type="Pfam" id="PF13302">
    <property type="entry name" value="Acetyltransf_3"/>
    <property type="match status" value="1"/>
</dbReference>
<keyword evidence="3" id="KW-1185">Reference proteome</keyword>
<evidence type="ECO:0000313" key="2">
    <source>
        <dbReference type="EMBL" id="GGJ96292.1"/>
    </source>
</evidence>
<protein>
    <submittedName>
        <fullName evidence="2">N-acetyltransferase</fullName>
    </submittedName>
</protein>
<dbReference type="PANTHER" id="PTHR43792:SF1">
    <property type="entry name" value="N-ACETYLTRANSFERASE DOMAIN-CONTAINING PROTEIN"/>
    <property type="match status" value="1"/>
</dbReference>